<dbReference type="PANTHER" id="PTHR43333:SF1">
    <property type="entry name" value="D-ISOMER SPECIFIC 2-HYDROXYACID DEHYDROGENASE NAD-BINDING DOMAIN-CONTAINING PROTEIN"/>
    <property type="match status" value="1"/>
</dbReference>
<dbReference type="PANTHER" id="PTHR43333">
    <property type="entry name" value="2-HACID_DH_C DOMAIN-CONTAINING PROTEIN"/>
    <property type="match status" value="1"/>
</dbReference>
<evidence type="ECO:0000313" key="4">
    <source>
        <dbReference type="EMBL" id="AGU15570.1"/>
    </source>
</evidence>
<organism evidence="4 5">
    <name type="scientific">Corynebacterium argentoratense DSM 44202</name>
    <dbReference type="NCBI Taxonomy" id="1348662"/>
    <lineage>
        <taxon>Bacteria</taxon>
        <taxon>Bacillati</taxon>
        <taxon>Actinomycetota</taxon>
        <taxon>Actinomycetes</taxon>
        <taxon>Mycobacteriales</taxon>
        <taxon>Corynebacteriaceae</taxon>
        <taxon>Corynebacterium</taxon>
    </lineage>
</organism>
<dbReference type="AlphaFoldDB" id="U3GVN3"/>
<accession>U3GVN3</accession>
<dbReference type="EMBL" id="CP006365">
    <property type="protein sequence ID" value="AGU15570.1"/>
    <property type="molecule type" value="Genomic_DNA"/>
</dbReference>
<keyword evidence="5" id="KW-1185">Reference proteome</keyword>
<dbReference type="KEGG" id="caz:CARG_07250"/>
<dbReference type="InterPro" id="IPR036291">
    <property type="entry name" value="NAD(P)-bd_dom_sf"/>
</dbReference>
<gene>
    <name evidence="4" type="ORF">CARG_07250</name>
</gene>
<dbReference type="HOGENOM" id="CLU_2733131_0_0_11"/>
<reference evidence="4 5" key="1">
    <citation type="journal article" date="2013" name="Genome Announc.">
        <title>Whole-Genome Sequence of the Clinical Strain Corynebacterium argentoratense DSM 44202, Isolated from a Human Throat Specimen.</title>
        <authorList>
            <person name="Bomholt C."/>
            <person name="Glaub A."/>
            <person name="Gravermann K."/>
            <person name="Albersmeier A."/>
            <person name="Brinkrolf K."/>
            <person name="Ruckert C."/>
            <person name="Tauch A."/>
        </authorList>
    </citation>
    <scope>NUCLEOTIDE SEQUENCE [LARGE SCALE GENOMIC DNA]</scope>
    <source>
        <strain evidence="4">DSM 44202</strain>
    </source>
</reference>
<dbReference type="GO" id="GO:0051287">
    <property type="term" value="F:NAD binding"/>
    <property type="evidence" value="ECO:0007669"/>
    <property type="project" value="InterPro"/>
</dbReference>
<protein>
    <recommendedName>
        <fullName evidence="3">D-isomer specific 2-hydroxyacid dehydrogenase NAD-binding domain-containing protein</fullName>
    </recommendedName>
</protein>
<dbReference type="OrthoDB" id="4324715at2"/>
<dbReference type="GO" id="GO:0016491">
    <property type="term" value="F:oxidoreductase activity"/>
    <property type="evidence" value="ECO:0007669"/>
    <property type="project" value="UniProtKB-KW"/>
</dbReference>
<feature type="domain" description="D-isomer specific 2-hydroxyacid dehydrogenase NAD-binding" evidence="3">
    <location>
        <begin position="5"/>
        <end position="34"/>
    </location>
</feature>
<evidence type="ECO:0000313" key="5">
    <source>
        <dbReference type="Proteomes" id="UP000016943"/>
    </source>
</evidence>
<name>U3GVN3_9CORY</name>
<dbReference type="PATRIC" id="fig|1348662.3.peg.1425"/>
<sequence length="71" mass="7848">MKIDIGLDVTDPEPLPDEHPLWSMSNVIITPHTANTMNSMDRLLAPVVAANYRALVARETMPTEVDPSKGY</sequence>
<dbReference type="InterPro" id="IPR006140">
    <property type="entry name" value="D-isomer_DH_NAD-bd"/>
</dbReference>
<evidence type="ECO:0000259" key="3">
    <source>
        <dbReference type="Pfam" id="PF02826"/>
    </source>
</evidence>
<dbReference type="STRING" id="1348662.CARG_07250"/>
<evidence type="ECO:0000256" key="1">
    <source>
        <dbReference type="ARBA" id="ARBA00023002"/>
    </source>
</evidence>
<dbReference type="Gene3D" id="3.40.50.720">
    <property type="entry name" value="NAD(P)-binding Rossmann-like Domain"/>
    <property type="match status" value="2"/>
</dbReference>
<keyword evidence="2" id="KW-0520">NAD</keyword>
<dbReference type="Proteomes" id="UP000016943">
    <property type="component" value="Chromosome"/>
</dbReference>
<keyword evidence="1" id="KW-0560">Oxidoreductase</keyword>
<dbReference type="Pfam" id="PF02826">
    <property type="entry name" value="2-Hacid_dh_C"/>
    <property type="match status" value="1"/>
</dbReference>
<proteinExistence type="predicted"/>
<evidence type="ECO:0000256" key="2">
    <source>
        <dbReference type="ARBA" id="ARBA00023027"/>
    </source>
</evidence>
<dbReference type="SUPFAM" id="SSF51735">
    <property type="entry name" value="NAD(P)-binding Rossmann-fold domains"/>
    <property type="match status" value="1"/>
</dbReference>
<dbReference type="eggNOG" id="COG0111">
    <property type="taxonomic scope" value="Bacteria"/>
</dbReference>